<dbReference type="AlphaFoldDB" id="A0AA87YT69"/>
<comment type="caution">
    <text evidence="1">The sequence shown here is derived from an EMBL/GenBank/DDBJ whole genome shotgun (WGS) entry which is preliminary data.</text>
</comment>
<evidence type="ECO:0000313" key="3">
    <source>
        <dbReference type="Proteomes" id="UP001187192"/>
    </source>
</evidence>
<sequence>MIQRFSREYLGQNWTHVTQLHGIGKLEQKVTGLTESKGAESSLQEQYGKVSLFLNALILALFGPYIDSVKREIIITNKIITSSEFVEGEVVSHLVVEKGLHLSTRAIKHVEELQSSGRLGSFQHLLRSSKGLGYHTRYTPVVVWSVTRPSSIWSASTMTVDLSKSMLPTFSGISS</sequence>
<name>A0AA87YT69_FICCA</name>
<evidence type="ECO:0000313" key="2">
    <source>
        <dbReference type="EMBL" id="GMN22417.1"/>
    </source>
</evidence>
<gene>
    <name evidence="1" type="ORF">TIFTF001_050198</name>
    <name evidence="2" type="ORF">TIFTF001_050207</name>
</gene>
<evidence type="ECO:0000313" key="1">
    <source>
        <dbReference type="EMBL" id="GMN22342.1"/>
    </source>
</evidence>
<dbReference type="EMBL" id="BTGU01007942">
    <property type="protein sequence ID" value="GMN22417.1"/>
    <property type="molecule type" value="Genomic_DNA"/>
</dbReference>
<protein>
    <submittedName>
        <fullName evidence="1">Uncharacterized protein</fullName>
    </submittedName>
</protein>
<dbReference type="EMBL" id="BTGU01007936">
    <property type="protein sequence ID" value="GMN22342.1"/>
    <property type="molecule type" value="Genomic_DNA"/>
</dbReference>
<organism evidence="1 3">
    <name type="scientific">Ficus carica</name>
    <name type="common">Common fig</name>
    <dbReference type="NCBI Taxonomy" id="3494"/>
    <lineage>
        <taxon>Eukaryota</taxon>
        <taxon>Viridiplantae</taxon>
        <taxon>Streptophyta</taxon>
        <taxon>Embryophyta</taxon>
        <taxon>Tracheophyta</taxon>
        <taxon>Spermatophyta</taxon>
        <taxon>Magnoliopsida</taxon>
        <taxon>eudicotyledons</taxon>
        <taxon>Gunneridae</taxon>
        <taxon>Pentapetalae</taxon>
        <taxon>rosids</taxon>
        <taxon>fabids</taxon>
        <taxon>Rosales</taxon>
        <taxon>Moraceae</taxon>
        <taxon>Ficeae</taxon>
        <taxon>Ficus</taxon>
    </lineage>
</organism>
<accession>A0AA87YT69</accession>
<proteinExistence type="predicted"/>
<reference evidence="1" key="1">
    <citation type="submission" date="2023-07" db="EMBL/GenBank/DDBJ databases">
        <title>draft genome sequence of fig (Ficus carica).</title>
        <authorList>
            <person name="Takahashi T."/>
            <person name="Nishimura K."/>
        </authorList>
    </citation>
    <scope>NUCLEOTIDE SEQUENCE</scope>
</reference>
<keyword evidence="3" id="KW-1185">Reference proteome</keyword>
<dbReference type="Proteomes" id="UP001187192">
    <property type="component" value="Unassembled WGS sequence"/>
</dbReference>